<dbReference type="GO" id="GO:0022857">
    <property type="term" value="F:transmembrane transporter activity"/>
    <property type="evidence" value="ECO:0007669"/>
    <property type="project" value="TreeGrafter"/>
</dbReference>
<dbReference type="InterPro" id="IPR003593">
    <property type="entry name" value="AAA+_ATPase"/>
</dbReference>
<evidence type="ECO:0000256" key="1">
    <source>
        <dbReference type="ARBA" id="ARBA00005417"/>
    </source>
</evidence>
<reference evidence="6" key="1">
    <citation type="submission" date="2020-10" db="EMBL/GenBank/DDBJ databases">
        <authorList>
            <person name="Gilroy R."/>
        </authorList>
    </citation>
    <scope>NUCLEOTIDE SEQUENCE</scope>
    <source>
        <strain evidence="6">17113</strain>
    </source>
</reference>
<dbReference type="InterPro" id="IPR027417">
    <property type="entry name" value="P-loop_NTPase"/>
</dbReference>
<keyword evidence="3 6" id="KW-0067">ATP-binding</keyword>
<evidence type="ECO:0000256" key="3">
    <source>
        <dbReference type="ARBA" id="ARBA00022840"/>
    </source>
</evidence>
<dbReference type="SMART" id="SM00382">
    <property type="entry name" value="AAA"/>
    <property type="match status" value="1"/>
</dbReference>
<dbReference type="SUPFAM" id="SSF52540">
    <property type="entry name" value="P-loop containing nucleoside triphosphate hydrolases"/>
    <property type="match status" value="1"/>
</dbReference>
<evidence type="ECO:0000259" key="5">
    <source>
        <dbReference type="PROSITE" id="PS50893"/>
    </source>
</evidence>
<keyword evidence="4" id="KW-0812">Transmembrane</keyword>
<dbReference type="InterPro" id="IPR017871">
    <property type="entry name" value="ABC_transporter-like_CS"/>
</dbReference>
<dbReference type="InterPro" id="IPR015854">
    <property type="entry name" value="ABC_transpr_LolD-like"/>
</dbReference>
<dbReference type="PANTHER" id="PTHR24220:SF689">
    <property type="entry name" value="LIPOPROTEIN-RELEASING SYSTEM ATP-BINDING PROTEIN LOLD"/>
    <property type="match status" value="1"/>
</dbReference>
<feature type="transmembrane region" description="Helical" evidence="4">
    <location>
        <begin position="242"/>
        <end position="260"/>
    </location>
</feature>
<gene>
    <name evidence="6" type="ORF">IAC61_04150</name>
</gene>
<dbReference type="PROSITE" id="PS00211">
    <property type="entry name" value="ABC_TRANSPORTER_1"/>
    <property type="match status" value="1"/>
</dbReference>
<evidence type="ECO:0000313" key="7">
    <source>
        <dbReference type="Proteomes" id="UP000823634"/>
    </source>
</evidence>
<keyword evidence="2" id="KW-0547">Nucleotide-binding</keyword>
<feature type="transmembrane region" description="Helical" evidence="4">
    <location>
        <begin position="590"/>
        <end position="616"/>
    </location>
</feature>
<organism evidence="6 7">
    <name type="scientific">Candidatus Alloenteromonas pullistercoris</name>
    <dbReference type="NCBI Taxonomy" id="2840785"/>
    <lineage>
        <taxon>Bacteria</taxon>
        <taxon>Bacillati</taxon>
        <taxon>Bacillota</taxon>
        <taxon>Bacillota incertae sedis</taxon>
        <taxon>Candidatus Alloenteromonas</taxon>
    </lineage>
</organism>
<feature type="domain" description="ABC transporter" evidence="5">
    <location>
        <begin position="2"/>
        <end position="246"/>
    </location>
</feature>
<name>A0A9D9DGD6_9FIRM</name>
<comment type="caution">
    <text evidence="6">The sequence shown here is derived from an EMBL/GenBank/DDBJ whole genome shotgun (WGS) entry which is preliminary data.</text>
</comment>
<dbReference type="GO" id="GO:0016887">
    <property type="term" value="F:ATP hydrolysis activity"/>
    <property type="evidence" value="ECO:0007669"/>
    <property type="project" value="InterPro"/>
</dbReference>
<dbReference type="Gene3D" id="3.40.50.300">
    <property type="entry name" value="P-loop containing nucleotide triphosphate hydrolases"/>
    <property type="match status" value="1"/>
</dbReference>
<dbReference type="GO" id="GO:0005524">
    <property type="term" value="F:ATP binding"/>
    <property type="evidence" value="ECO:0007669"/>
    <property type="project" value="UniProtKB-KW"/>
</dbReference>
<keyword evidence="4" id="KW-0472">Membrane</keyword>
<evidence type="ECO:0000313" key="6">
    <source>
        <dbReference type="EMBL" id="MBO8426495.1"/>
    </source>
</evidence>
<dbReference type="AlphaFoldDB" id="A0A9D9DGD6"/>
<accession>A0A9D9DGD6</accession>
<evidence type="ECO:0000256" key="2">
    <source>
        <dbReference type="ARBA" id="ARBA00022741"/>
    </source>
</evidence>
<comment type="similarity">
    <text evidence="1">Belongs to the ABC transporter superfamily.</text>
</comment>
<dbReference type="PANTHER" id="PTHR24220">
    <property type="entry name" value="IMPORT ATP-BINDING PROTEIN"/>
    <property type="match status" value="1"/>
</dbReference>
<feature type="transmembrane region" description="Helical" evidence="4">
    <location>
        <begin position="543"/>
        <end position="570"/>
    </location>
</feature>
<evidence type="ECO:0000256" key="4">
    <source>
        <dbReference type="SAM" id="Phobius"/>
    </source>
</evidence>
<dbReference type="Proteomes" id="UP000823634">
    <property type="component" value="Unassembled WGS sequence"/>
</dbReference>
<protein>
    <submittedName>
        <fullName evidence="6">ATP-binding cassette domain-containing protein</fullName>
    </submittedName>
</protein>
<keyword evidence="4" id="KW-1133">Transmembrane helix</keyword>
<sequence>MIKVSNINKLIGGFALIISDLDLPSFGFVLLQGPNGSGKSTLFGILSGRDTDYDGSFYLDGELLGKKELMDYADAYVAYCPQDSLIFDDETSLKNVLLPYSRKNKKEAIGILNQLGLGNVIYSKARDLSSGEKQRVAIARALYSKRPVLLFDEPFSLLDGESRDKAVKALIAASKENLVICSTNEDIPDGLLDGEDVGRIVLEQGRLKEAAFPDNQKKIAAPQTFKKGFAGRLKEIFVGNKLFYAILGLCSLIFSIWSTFDGMMSTSFFGTVFEEPPLGYRYSYQKLAYVETSDVLTQNGLMEGNPILLKHNESFRVLNGEGEHRIVTCASMTDSFVNDDYWLLDNKVLLAGNWPKEEREIALPTGLLNLYYDIEPGTAWESFLGKEDNFFEYRDSYHICGIFDAPIPNWAEDLYFFLRGGYRGDGDLIFNDQDACMFGANYYLAVVYSFRSSGGYYFYPPTEHNKQIAKLVGHTSDIAIATKSFSTSISPMDRLNDLETYYWINAFACICLLSFPFSYYLSNRRRFMLLRFGGMARNRLASPLLAAFSIVIGGPILLGLGLGIGLSYLIEAIYFSTLIMPGVDYIVFDYSSFLVTTLFGIAVLLLTFAFLYFVLLKKNLGKDLAKIKEK</sequence>
<proteinExistence type="inferred from homology"/>
<dbReference type="GO" id="GO:0005886">
    <property type="term" value="C:plasma membrane"/>
    <property type="evidence" value="ECO:0007669"/>
    <property type="project" value="TreeGrafter"/>
</dbReference>
<dbReference type="InterPro" id="IPR003439">
    <property type="entry name" value="ABC_transporter-like_ATP-bd"/>
</dbReference>
<dbReference type="Pfam" id="PF00005">
    <property type="entry name" value="ABC_tran"/>
    <property type="match status" value="1"/>
</dbReference>
<feature type="transmembrane region" description="Helical" evidence="4">
    <location>
        <begin position="501"/>
        <end position="522"/>
    </location>
</feature>
<reference evidence="6" key="2">
    <citation type="journal article" date="2021" name="PeerJ">
        <title>Extensive microbial diversity within the chicken gut microbiome revealed by metagenomics and culture.</title>
        <authorList>
            <person name="Gilroy R."/>
            <person name="Ravi A."/>
            <person name="Getino M."/>
            <person name="Pursley I."/>
            <person name="Horton D.L."/>
            <person name="Alikhan N.F."/>
            <person name="Baker D."/>
            <person name="Gharbi K."/>
            <person name="Hall N."/>
            <person name="Watson M."/>
            <person name="Adriaenssens E.M."/>
            <person name="Foster-Nyarko E."/>
            <person name="Jarju S."/>
            <person name="Secka A."/>
            <person name="Antonio M."/>
            <person name="Oren A."/>
            <person name="Chaudhuri R.R."/>
            <person name="La Ragione R."/>
            <person name="Hildebrand F."/>
            <person name="Pallen M.J."/>
        </authorList>
    </citation>
    <scope>NUCLEOTIDE SEQUENCE</scope>
    <source>
        <strain evidence="6">17113</strain>
    </source>
</reference>
<dbReference type="EMBL" id="JADINA010000027">
    <property type="protein sequence ID" value="MBO8426495.1"/>
    <property type="molecule type" value="Genomic_DNA"/>
</dbReference>
<dbReference type="PROSITE" id="PS50893">
    <property type="entry name" value="ABC_TRANSPORTER_2"/>
    <property type="match status" value="1"/>
</dbReference>